<proteinExistence type="predicted"/>
<dbReference type="AlphaFoldDB" id="A0A835GME0"/>
<evidence type="ECO:0000313" key="2">
    <source>
        <dbReference type="Proteomes" id="UP000648187"/>
    </source>
</evidence>
<gene>
    <name evidence="1" type="ORF">HW555_003150</name>
</gene>
<dbReference type="Proteomes" id="UP000648187">
    <property type="component" value="Unassembled WGS sequence"/>
</dbReference>
<protein>
    <submittedName>
        <fullName evidence="1">Uncharacterized protein</fullName>
    </submittedName>
</protein>
<accession>A0A835GME0</accession>
<keyword evidence="2" id="KW-1185">Reference proteome</keyword>
<reference evidence="1" key="1">
    <citation type="submission" date="2020-08" db="EMBL/GenBank/DDBJ databases">
        <title>Spodoptera exigua strain:BAW_Kor-Di-RS1 Genome sequencing and assembly.</title>
        <authorList>
            <person name="Kim J."/>
            <person name="Nam H.Y."/>
            <person name="Kwon M."/>
            <person name="Choi J.H."/>
            <person name="Cho S.R."/>
            <person name="Kim G.-H."/>
        </authorList>
    </citation>
    <scope>NUCLEOTIDE SEQUENCE</scope>
    <source>
        <strain evidence="1">BAW_Kor-Di-RS1</strain>
        <tissue evidence="1">Whole-body</tissue>
    </source>
</reference>
<comment type="caution">
    <text evidence="1">The sequence shown here is derived from an EMBL/GenBank/DDBJ whole genome shotgun (WGS) entry which is preliminary data.</text>
</comment>
<dbReference type="EMBL" id="JACKWZ010000030">
    <property type="protein sequence ID" value="KAF9420603.1"/>
    <property type="molecule type" value="Genomic_DNA"/>
</dbReference>
<evidence type="ECO:0000313" key="1">
    <source>
        <dbReference type="EMBL" id="KAF9420603.1"/>
    </source>
</evidence>
<sequence length="113" mass="12127">MSKWLEKGYGTKRTAPLRSLSIVSELYKPPCFNILFLKQASLNSGCLDAQVHISGSKLGWFPSPFFCTFVGELMLGSVGGGGGGDGGQVKEDEHVASYKPIPESDGVFIDINL</sequence>
<name>A0A835GME0_SPOEX</name>
<organism evidence="1 2">
    <name type="scientific">Spodoptera exigua</name>
    <name type="common">Beet armyworm</name>
    <name type="synonym">Noctua fulgens</name>
    <dbReference type="NCBI Taxonomy" id="7107"/>
    <lineage>
        <taxon>Eukaryota</taxon>
        <taxon>Metazoa</taxon>
        <taxon>Ecdysozoa</taxon>
        <taxon>Arthropoda</taxon>
        <taxon>Hexapoda</taxon>
        <taxon>Insecta</taxon>
        <taxon>Pterygota</taxon>
        <taxon>Neoptera</taxon>
        <taxon>Endopterygota</taxon>
        <taxon>Lepidoptera</taxon>
        <taxon>Glossata</taxon>
        <taxon>Ditrysia</taxon>
        <taxon>Noctuoidea</taxon>
        <taxon>Noctuidae</taxon>
        <taxon>Amphipyrinae</taxon>
        <taxon>Spodoptera</taxon>
    </lineage>
</organism>